<dbReference type="SUPFAM" id="SSF51215">
    <property type="entry name" value="Regulatory protein AraC"/>
    <property type="match status" value="1"/>
</dbReference>
<dbReference type="Gene3D" id="1.10.10.60">
    <property type="entry name" value="Homeodomain-like"/>
    <property type="match status" value="2"/>
</dbReference>
<dbReference type="PRINTS" id="PR00032">
    <property type="entry name" value="HTHARAC"/>
</dbReference>
<accession>A0A9D1EVN4</accession>
<evidence type="ECO:0000313" key="5">
    <source>
        <dbReference type="EMBL" id="HIS32850.1"/>
    </source>
</evidence>
<reference evidence="5" key="1">
    <citation type="submission" date="2020-10" db="EMBL/GenBank/DDBJ databases">
        <authorList>
            <person name="Gilroy R."/>
        </authorList>
    </citation>
    <scope>NUCLEOTIDE SEQUENCE</scope>
    <source>
        <strain evidence="5">CHK190-19873</strain>
    </source>
</reference>
<proteinExistence type="predicted"/>
<sequence>MTDVLNWKDSYDNTASRIVLTSRELQIPGLRSFGWQRDVSASWPLPNHFHENLLELTFIAEGNYTFRIGGADYPLKGGELFIAYPNEIHSTNQLAMSVGEFYWLQLDPGCLDDFLFLSQKAAAFLQKQLLFGGRHVLSVNRKEIFGLLARAFSCAREGGEANRYLCASFLVMILNLVSRKPPDELPSFTPDIEAALHYIHSNIREELSLETIAVQTGLSLSQFKLKFRQQTGSPPRVYINRLKIELSKEMLLAGKTKTEIAMELGFSTSSYFTSVFRKYTACTPSEFLRKQSGETAAEHTEP</sequence>
<protein>
    <submittedName>
        <fullName evidence="5">Helix-turn-helix transcriptional regulator</fullName>
    </submittedName>
</protein>
<dbReference type="InterPro" id="IPR009057">
    <property type="entry name" value="Homeodomain-like_sf"/>
</dbReference>
<dbReference type="SUPFAM" id="SSF46689">
    <property type="entry name" value="Homeodomain-like"/>
    <property type="match status" value="2"/>
</dbReference>
<keyword evidence="3" id="KW-0804">Transcription</keyword>
<dbReference type="InterPro" id="IPR003313">
    <property type="entry name" value="AraC-bd"/>
</dbReference>
<gene>
    <name evidence="5" type="ORF">IAB44_15100</name>
</gene>
<evidence type="ECO:0000256" key="2">
    <source>
        <dbReference type="ARBA" id="ARBA00023125"/>
    </source>
</evidence>
<dbReference type="Gene3D" id="2.60.120.10">
    <property type="entry name" value="Jelly Rolls"/>
    <property type="match status" value="1"/>
</dbReference>
<keyword evidence="1" id="KW-0805">Transcription regulation</keyword>
<reference evidence="5" key="2">
    <citation type="journal article" date="2021" name="PeerJ">
        <title>Extensive microbial diversity within the chicken gut microbiome revealed by metagenomics and culture.</title>
        <authorList>
            <person name="Gilroy R."/>
            <person name="Ravi A."/>
            <person name="Getino M."/>
            <person name="Pursley I."/>
            <person name="Horton D.L."/>
            <person name="Alikhan N.F."/>
            <person name="Baker D."/>
            <person name="Gharbi K."/>
            <person name="Hall N."/>
            <person name="Watson M."/>
            <person name="Adriaenssens E.M."/>
            <person name="Foster-Nyarko E."/>
            <person name="Jarju S."/>
            <person name="Secka A."/>
            <person name="Antonio M."/>
            <person name="Oren A."/>
            <person name="Chaudhuri R.R."/>
            <person name="La Ragione R."/>
            <person name="Hildebrand F."/>
            <person name="Pallen M.J."/>
        </authorList>
    </citation>
    <scope>NUCLEOTIDE SEQUENCE</scope>
    <source>
        <strain evidence="5">CHK190-19873</strain>
    </source>
</reference>
<name>A0A9D1EVN4_9FIRM</name>
<dbReference type="PANTHER" id="PTHR43280">
    <property type="entry name" value="ARAC-FAMILY TRANSCRIPTIONAL REGULATOR"/>
    <property type="match status" value="1"/>
</dbReference>
<comment type="caution">
    <text evidence="5">The sequence shown here is derived from an EMBL/GenBank/DDBJ whole genome shotgun (WGS) entry which is preliminary data.</text>
</comment>
<dbReference type="Pfam" id="PF12833">
    <property type="entry name" value="HTH_18"/>
    <property type="match status" value="1"/>
</dbReference>
<dbReference type="InterPro" id="IPR037923">
    <property type="entry name" value="HTH-like"/>
</dbReference>
<evidence type="ECO:0000259" key="4">
    <source>
        <dbReference type="PROSITE" id="PS01124"/>
    </source>
</evidence>
<evidence type="ECO:0000313" key="6">
    <source>
        <dbReference type="Proteomes" id="UP000823935"/>
    </source>
</evidence>
<dbReference type="GO" id="GO:0043565">
    <property type="term" value="F:sequence-specific DNA binding"/>
    <property type="evidence" value="ECO:0007669"/>
    <property type="project" value="InterPro"/>
</dbReference>
<keyword evidence="2" id="KW-0238">DNA-binding</keyword>
<dbReference type="AlphaFoldDB" id="A0A9D1EVN4"/>
<dbReference type="PROSITE" id="PS01124">
    <property type="entry name" value="HTH_ARAC_FAMILY_2"/>
    <property type="match status" value="1"/>
</dbReference>
<dbReference type="GO" id="GO:0003700">
    <property type="term" value="F:DNA-binding transcription factor activity"/>
    <property type="evidence" value="ECO:0007669"/>
    <property type="project" value="InterPro"/>
</dbReference>
<dbReference type="InterPro" id="IPR020449">
    <property type="entry name" value="Tscrpt_reg_AraC-type_HTH"/>
</dbReference>
<dbReference type="PANTHER" id="PTHR43280:SF28">
    <property type="entry name" value="HTH-TYPE TRANSCRIPTIONAL ACTIVATOR RHAS"/>
    <property type="match status" value="1"/>
</dbReference>
<evidence type="ECO:0000256" key="1">
    <source>
        <dbReference type="ARBA" id="ARBA00023015"/>
    </source>
</evidence>
<dbReference type="Proteomes" id="UP000823935">
    <property type="component" value="Unassembled WGS sequence"/>
</dbReference>
<feature type="domain" description="HTH araC/xylS-type" evidence="4">
    <location>
        <begin position="193"/>
        <end position="290"/>
    </location>
</feature>
<dbReference type="EMBL" id="DVIQ01000104">
    <property type="protein sequence ID" value="HIS32850.1"/>
    <property type="molecule type" value="Genomic_DNA"/>
</dbReference>
<dbReference type="InterPro" id="IPR018060">
    <property type="entry name" value="HTH_AraC"/>
</dbReference>
<evidence type="ECO:0000256" key="3">
    <source>
        <dbReference type="ARBA" id="ARBA00023163"/>
    </source>
</evidence>
<dbReference type="Pfam" id="PF02311">
    <property type="entry name" value="AraC_binding"/>
    <property type="match status" value="1"/>
</dbReference>
<organism evidence="5 6">
    <name type="scientific">Candidatus Limivivens intestinipullorum</name>
    <dbReference type="NCBI Taxonomy" id="2840858"/>
    <lineage>
        <taxon>Bacteria</taxon>
        <taxon>Bacillati</taxon>
        <taxon>Bacillota</taxon>
        <taxon>Clostridia</taxon>
        <taxon>Lachnospirales</taxon>
        <taxon>Lachnospiraceae</taxon>
        <taxon>Lachnospiraceae incertae sedis</taxon>
        <taxon>Candidatus Limivivens</taxon>
    </lineage>
</organism>
<dbReference type="InterPro" id="IPR014710">
    <property type="entry name" value="RmlC-like_jellyroll"/>
</dbReference>
<dbReference type="SMART" id="SM00342">
    <property type="entry name" value="HTH_ARAC"/>
    <property type="match status" value="1"/>
</dbReference>